<proteinExistence type="predicted"/>
<name>S8DYB0_FOMSC</name>
<keyword evidence="4" id="KW-1185">Reference proteome</keyword>
<protein>
    <submittedName>
        <fullName evidence="3">Uncharacterized protein</fullName>
    </submittedName>
</protein>
<gene>
    <name evidence="2" type="ORF">FOMPIDRAFT_1024921</name>
    <name evidence="3" type="ORF">FOMPIDRAFT_1024926</name>
</gene>
<evidence type="ECO:0000256" key="1">
    <source>
        <dbReference type="SAM" id="Phobius"/>
    </source>
</evidence>
<evidence type="ECO:0000313" key="2">
    <source>
        <dbReference type="EMBL" id="EPS97604.1"/>
    </source>
</evidence>
<organism evidence="3 4">
    <name type="scientific">Fomitopsis schrenkii</name>
    <name type="common">Brown rot fungus</name>
    <dbReference type="NCBI Taxonomy" id="2126942"/>
    <lineage>
        <taxon>Eukaryota</taxon>
        <taxon>Fungi</taxon>
        <taxon>Dikarya</taxon>
        <taxon>Basidiomycota</taxon>
        <taxon>Agaricomycotina</taxon>
        <taxon>Agaricomycetes</taxon>
        <taxon>Polyporales</taxon>
        <taxon>Fomitopsis</taxon>
    </lineage>
</organism>
<dbReference type="EMBL" id="KE504174">
    <property type="protein sequence ID" value="EPS97604.1"/>
    <property type="molecule type" value="Genomic_DNA"/>
</dbReference>
<evidence type="ECO:0000313" key="4">
    <source>
        <dbReference type="Proteomes" id="UP000015241"/>
    </source>
</evidence>
<reference evidence="3" key="2">
    <citation type="submission" date="2013-06" db="EMBL/GenBank/DDBJ databases">
        <authorList>
            <consortium name="DOE Joint Genome Institute"/>
            <person name="Riley R."/>
            <person name="Floudas D."/>
            <person name="Binder M."/>
            <person name="Barry K."/>
            <person name="Blanchette R.A."/>
            <person name="Henrissat B."/>
            <person name="Martinez A.T."/>
            <person name="Otillar R."/>
            <person name="Spatafora J.W."/>
            <person name="Yadav J.S."/>
            <person name="Aerts A."/>
            <person name="Benoit I."/>
            <person name="Boyd A."/>
            <person name="Carlson A."/>
            <person name="Copeland A."/>
            <person name="Coutinho P.M."/>
            <person name="De Vries R.P."/>
            <person name="Ferreira P."/>
            <person name="Findley K."/>
            <person name="Foster B."/>
            <person name="Gaskell J."/>
            <person name="Glotzer D."/>
            <person name="Gorecki P."/>
            <person name="Heitman J."/>
            <person name="Hesse C."/>
            <person name="Hori C."/>
            <person name="Igarashi K."/>
            <person name="Jurgens J.A."/>
            <person name="Kallen N."/>
            <person name="Kersten P."/>
            <person name="Kohler A."/>
            <person name="Kues U."/>
            <person name="Kumar T.K."/>
            <person name="Kuo A."/>
            <person name="LaButti K."/>
            <person name="Larrondo L.F."/>
            <person name="Lindquist E."/>
            <person name="Ling A."/>
            <person name="Lombard V."/>
            <person name="Lucas S."/>
            <person name="Lundell T."/>
            <person name="Martin R."/>
            <person name="McLaughlin D.J."/>
            <person name="Morgenstern I."/>
            <person name="Morin E."/>
            <person name="Murat C."/>
            <person name="Nagy L.G."/>
            <person name="Nolan M."/>
            <person name="Ohm R.A."/>
            <person name="Patyshakuliyeva A."/>
            <person name="Rokas A."/>
            <person name="Ruiz-Duenas F.J."/>
            <person name="Sabat G."/>
            <person name="Salamov A."/>
            <person name="Samejima M."/>
            <person name="Schmutz J."/>
            <person name="Slot J.C."/>
            <person name="St John F."/>
            <person name="Stenlid J."/>
            <person name="Sun H."/>
            <person name="Sun S."/>
            <person name="Syed K."/>
            <person name="Tsang A."/>
            <person name="Wiebenga A."/>
            <person name="Young D."/>
            <person name="Pisabarro A."/>
            <person name="Eastwood D.C."/>
            <person name="Martin F."/>
            <person name="Cullen D."/>
            <person name="Hibbett D.S."/>
            <person name="Grigoriev I.V."/>
        </authorList>
    </citation>
    <scope>NUCLEOTIDE SEQUENCE</scope>
    <source>
        <strain evidence="3">FP-58527 SS1</strain>
    </source>
</reference>
<feature type="transmembrane region" description="Helical" evidence="1">
    <location>
        <begin position="46"/>
        <end position="68"/>
    </location>
</feature>
<reference evidence="3 4" key="1">
    <citation type="journal article" date="2012" name="Science">
        <title>The Paleozoic origin of enzymatic lignin decomposition reconstructed from 31 fungal genomes.</title>
        <authorList>
            <person name="Floudas D."/>
            <person name="Binder M."/>
            <person name="Riley R."/>
            <person name="Barry K."/>
            <person name="Blanchette R.A."/>
            <person name="Henrissat B."/>
            <person name="Martinez A.T."/>
            <person name="Otillar R."/>
            <person name="Spatafora J.W."/>
            <person name="Yadav J.S."/>
            <person name="Aerts A."/>
            <person name="Benoit I."/>
            <person name="Boyd A."/>
            <person name="Carlson A."/>
            <person name="Copeland A."/>
            <person name="Coutinho P.M."/>
            <person name="de Vries R.P."/>
            <person name="Ferreira P."/>
            <person name="Findley K."/>
            <person name="Foster B."/>
            <person name="Gaskell J."/>
            <person name="Glotzer D."/>
            <person name="Gorecki P."/>
            <person name="Heitman J."/>
            <person name="Hesse C."/>
            <person name="Hori C."/>
            <person name="Igarashi K."/>
            <person name="Jurgens J.A."/>
            <person name="Kallen N."/>
            <person name="Kersten P."/>
            <person name="Kohler A."/>
            <person name="Kuees U."/>
            <person name="Kumar T.K.A."/>
            <person name="Kuo A."/>
            <person name="LaButti K."/>
            <person name="Larrondo L.F."/>
            <person name="Lindquist E."/>
            <person name="Ling A."/>
            <person name="Lombard V."/>
            <person name="Lucas S."/>
            <person name="Lundell T."/>
            <person name="Martin R."/>
            <person name="McLaughlin D.J."/>
            <person name="Morgenstern I."/>
            <person name="Morin E."/>
            <person name="Murat C."/>
            <person name="Nagy L.G."/>
            <person name="Nolan M."/>
            <person name="Ohm R.A."/>
            <person name="Patyshakuliyeva A."/>
            <person name="Rokas A."/>
            <person name="Ruiz-Duenas F.J."/>
            <person name="Sabat G."/>
            <person name="Salamov A."/>
            <person name="Samejima M."/>
            <person name="Schmutz J."/>
            <person name="Slot J.C."/>
            <person name="St John F."/>
            <person name="Stenlid J."/>
            <person name="Sun H."/>
            <person name="Sun S."/>
            <person name="Syed K."/>
            <person name="Tsang A."/>
            <person name="Wiebenga A."/>
            <person name="Young D."/>
            <person name="Pisabarro A."/>
            <person name="Eastwood D.C."/>
            <person name="Martin F."/>
            <person name="Cullen D."/>
            <person name="Grigoriev I.V."/>
            <person name="Hibbett D.S."/>
        </authorList>
    </citation>
    <scope>NUCLEOTIDE SEQUENCE</scope>
    <source>
        <strain evidence="4">FP-58527</strain>
        <strain evidence="3">FP-58527 SS1</strain>
    </source>
</reference>
<evidence type="ECO:0000313" key="3">
    <source>
        <dbReference type="EMBL" id="EPS97612.1"/>
    </source>
</evidence>
<keyword evidence="1" id="KW-0812">Transmembrane</keyword>
<keyword evidence="1" id="KW-1133">Transmembrane helix</keyword>
<dbReference type="EMBL" id="KE504174">
    <property type="protein sequence ID" value="EPS97612.1"/>
    <property type="molecule type" value="Genomic_DNA"/>
</dbReference>
<keyword evidence="1" id="KW-0472">Membrane</keyword>
<accession>S8DYB0</accession>
<dbReference type="Proteomes" id="UP000015241">
    <property type="component" value="Unassembled WGS sequence"/>
</dbReference>
<dbReference type="AlphaFoldDB" id="S8DYB0"/>
<sequence length="106" mass="13048">MLDVDGVPEKVMRFKPAEQVTIPLVFHIRSNSFRLFGFDPAPTPFYGYWSLFIVFLWAFYFADTCYWLRLRRQEREYEYWRLLRFPPRWALWLAAVIFPPQEQYIL</sequence>
<dbReference type="HOGENOM" id="CLU_2223322_0_0_1"/>